<feature type="signal peptide" evidence="1">
    <location>
        <begin position="1"/>
        <end position="26"/>
    </location>
</feature>
<evidence type="ECO:0000313" key="3">
    <source>
        <dbReference type="EMBL" id="GIE14909.1"/>
    </source>
</evidence>
<dbReference type="Proteomes" id="UP000598174">
    <property type="component" value="Unassembled WGS sequence"/>
</dbReference>
<dbReference type="PROSITE" id="PS51677">
    <property type="entry name" value="NODB"/>
    <property type="match status" value="1"/>
</dbReference>
<dbReference type="InterPro" id="IPR006311">
    <property type="entry name" value="TAT_signal"/>
</dbReference>
<proteinExistence type="predicted"/>
<dbReference type="AlphaFoldDB" id="A0A919J7A2"/>
<keyword evidence="4" id="KW-1185">Reference proteome</keyword>
<dbReference type="InterPro" id="IPR050248">
    <property type="entry name" value="Polysacc_deacetylase_ArnD"/>
</dbReference>
<evidence type="ECO:0000256" key="1">
    <source>
        <dbReference type="SAM" id="SignalP"/>
    </source>
</evidence>
<evidence type="ECO:0000259" key="2">
    <source>
        <dbReference type="PROSITE" id="PS51677"/>
    </source>
</evidence>
<dbReference type="Pfam" id="PF01522">
    <property type="entry name" value="Polysacc_deac_1"/>
    <property type="match status" value="1"/>
</dbReference>
<dbReference type="GO" id="GO:0016810">
    <property type="term" value="F:hydrolase activity, acting on carbon-nitrogen (but not peptide) bonds"/>
    <property type="evidence" value="ECO:0007669"/>
    <property type="project" value="InterPro"/>
</dbReference>
<dbReference type="InterPro" id="IPR011330">
    <property type="entry name" value="Glyco_hydro/deAcase_b/a-brl"/>
</dbReference>
<protein>
    <recommendedName>
        <fullName evidence="2">NodB homology domain-containing protein</fullName>
    </recommendedName>
</protein>
<gene>
    <name evidence="3" type="ORF">Afe05nite_67490</name>
</gene>
<feature type="chain" id="PRO_5038788304" description="NodB homology domain-containing protein" evidence="1">
    <location>
        <begin position="27"/>
        <end position="268"/>
    </location>
</feature>
<evidence type="ECO:0000313" key="4">
    <source>
        <dbReference type="Proteomes" id="UP000598174"/>
    </source>
</evidence>
<name>A0A919J7A2_9ACTN</name>
<accession>A0A919J7A2</accession>
<keyword evidence="1" id="KW-0732">Signal</keyword>
<comment type="caution">
    <text evidence="3">The sequence shown here is derived from an EMBL/GenBank/DDBJ whole genome shotgun (WGS) entry which is preliminary data.</text>
</comment>
<dbReference type="EMBL" id="BOMM01000059">
    <property type="protein sequence ID" value="GIE14909.1"/>
    <property type="molecule type" value="Genomic_DNA"/>
</dbReference>
<dbReference type="PROSITE" id="PS51318">
    <property type="entry name" value="TAT"/>
    <property type="match status" value="1"/>
</dbReference>
<dbReference type="CDD" id="cd10917">
    <property type="entry name" value="CE4_NodB_like_6s_7s"/>
    <property type="match status" value="1"/>
</dbReference>
<sequence length="268" mass="29268">MRMSRRGLFRGAGLAAVGAAVGAVGATEVPHWCGWDHPPLGGGYAAAADNQEAIGTSSVNIRYFVQSSRPLVALTFDDGPAPRYTPMFLDVLEAAEVKATFFMVGRNVRDHYQLVKDRLDGHEVGNHTWAHRDLATMDLPAIQDDLRRTHLMIQDKLGRTPTIMRPPFGHLGGSTVLAADSAGYDVILWDRQMHERRFADDVPGQAKDIVDTVRAGSIVLAHDVGDKRRLVALRALKDTVAGLKARGFEFVTVSELIAEAAKPSVERH</sequence>
<dbReference type="PANTHER" id="PTHR10587">
    <property type="entry name" value="GLYCOSYL TRANSFERASE-RELATED"/>
    <property type="match status" value="1"/>
</dbReference>
<organism evidence="3 4">
    <name type="scientific">Paractinoplanes ferrugineus</name>
    <dbReference type="NCBI Taxonomy" id="113564"/>
    <lineage>
        <taxon>Bacteria</taxon>
        <taxon>Bacillati</taxon>
        <taxon>Actinomycetota</taxon>
        <taxon>Actinomycetes</taxon>
        <taxon>Micromonosporales</taxon>
        <taxon>Micromonosporaceae</taxon>
        <taxon>Paractinoplanes</taxon>
    </lineage>
</organism>
<dbReference type="InterPro" id="IPR002509">
    <property type="entry name" value="NODB_dom"/>
</dbReference>
<reference evidence="3" key="1">
    <citation type="submission" date="2021-01" db="EMBL/GenBank/DDBJ databases">
        <title>Whole genome shotgun sequence of Actinoplanes ferrugineus NBRC 15555.</title>
        <authorList>
            <person name="Komaki H."/>
            <person name="Tamura T."/>
        </authorList>
    </citation>
    <scope>NUCLEOTIDE SEQUENCE</scope>
    <source>
        <strain evidence="3">NBRC 15555</strain>
    </source>
</reference>
<dbReference type="SUPFAM" id="SSF88713">
    <property type="entry name" value="Glycoside hydrolase/deacetylase"/>
    <property type="match status" value="1"/>
</dbReference>
<dbReference type="GO" id="GO:0005975">
    <property type="term" value="P:carbohydrate metabolic process"/>
    <property type="evidence" value="ECO:0007669"/>
    <property type="project" value="InterPro"/>
</dbReference>
<feature type="domain" description="NodB homology" evidence="2">
    <location>
        <begin position="70"/>
        <end position="251"/>
    </location>
</feature>
<dbReference type="Gene3D" id="3.20.20.370">
    <property type="entry name" value="Glycoside hydrolase/deacetylase"/>
    <property type="match status" value="1"/>
</dbReference>